<dbReference type="SUPFAM" id="SSF82771">
    <property type="entry name" value="GIY-YIG endonuclease"/>
    <property type="match status" value="1"/>
</dbReference>
<proteinExistence type="inferred from homology"/>
<organism evidence="3 4">
    <name type="scientific">Agrococcus versicolor</name>
    <dbReference type="NCBI Taxonomy" id="501482"/>
    <lineage>
        <taxon>Bacteria</taxon>
        <taxon>Bacillati</taxon>
        <taxon>Actinomycetota</taxon>
        <taxon>Actinomycetes</taxon>
        <taxon>Micrococcales</taxon>
        <taxon>Microbacteriaceae</taxon>
        <taxon>Agrococcus</taxon>
    </lineage>
</organism>
<dbReference type="PANTHER" id="PTHR34477">
    <property type="entry name" value="UPF0213 PROTEIN YHBQ"/>
    <property type="match status" value="1"/>
</dbReference>
<dbReference type="PROSITE" id="PS50164">
    <property type="entry name" value="GIY_YIG"/>
    <property type="match status" value="1"/>
</dbReference>
<sequence>MPHVYMLRCADDSYYVGSTRDLDHRLQQHAIGKGSAYTSTRLPVEIVWAAEYARVDEAYAIERKLHGWSRAKKEALIRGDWALISRASRRRGLQGPTG</sequence>
<reference evidence="3 4" key="1">
    <citation type="journal article" date="2019" name="Int. J. Syst. Evol. Microbiol.">
        <title>The Global Catalogue of Microorganisms (GCM) 10K type strain sequencing project: providing services to taxonomists for standard genome sequencing and annotation.</title>
        <authorList>
            <consortium name="The Broad Institute Genomics Platform"/>
            <consortium name="The Broad Institute Genome Sequencing Center for Infectious Disease"/>
            <person name="Wu L."/>
            <person name="Ma J."/>
        </authorList>
    </citation>
    <scope>NUCLEOTIDE SEQUENCE [LARGE SCALE GENOMIC DNA]</scope>
    <source>
        <strain evidence="3 4">JCM 16026</strain>
    </source>
</reference>
<evidence type="ECO:0000256" key="1">
    <source>
        <dbReference type="ARBA" id="ARBA00007435"/>
    </source>
</evidence>
<dbReference type="EMBL" id="BAAAQT010000001">
    <property type="protein sequence ID" value="GAA2170626.1"/>
    <property type="molecule type" value="Genomic_DNA"/>
</dbReference>
<gene>
    <name evidence="3" type="ORF">GCM10009846_01690</name>
</gene>
<accession>A0ABN3AIW4</accession>
<evidence type="ECO:0000313" key="3">
    <source>
        <dbReference type="EMBL" id="GAA2170626.1"/>
    </source>
</evidence>
<dbReference type="Pfam" id="PF01541">
    <property type="entry name" value="GIY-YIG"/>
    <property type="match status" value="1"/>
</dbReference>
<evidence type="ECO:0000313" key="4">
    <source>
        <dbReference type="Proteomes" id="UP001501599"/>
    </source>
</evidence>
<comment type="similarity">
    <text evidence="1">Belongs to the UPF0213 family.</text>
</comment>
<dbReference type="PANTHER" id="PTHR34477:SF1">
    <property type="entry name" value="UPF0213 PROTEIN YHBQ"/>
    <property type="match status" value="1"/>
</dbReference>
<dbReference type="RefSeq" id="WP_344339348.1">
    <property type="nucleotide sequence ID" value="NZ_BAAAQT010000001.1"/>
</dbReference>
<dbReference type="Gene3D" id="3.40.1440.10">
    <property type="entry name" value="GIY-YIG endonuclease"/>
    <property type="match status" value="1"/>
</dbReference>
<dbReference type="InterPro" id="IPR050190">
    <property type="entry name" value="UPF0213_domain"/>
</dbReference>
<protein>
    <submittedName>
        <fullName evidence="3">GIY-YIG nuclease family protein</fullName>
    </submittedName>
</protein>
<evidence type="ECO:0000259" key="2">
    <source>
        <dbReference type="PROSITE" id="PS50164"/>
    </source>
</evidence>
<feature type="domain" description="GIY-YIG" evidence="2">
    <location>
        <begin position="1"/>
        <end position="75"/>
    </location>
</feature>
<dbReference type="CDD" id="cd10456">
    <property type="entry name" value="GIY-YIG_UPF0213"/>
    <property type="match status" value="1"/>
</dbReference>
<dbReference type="InterPro" id="IPR000305">
    <property type="entry name" value="GIY-YIG_endonuc"/>
</dbReference>
<comment type="caution">
    <text evidence="3">The sequence shown here is derived from an EMBL/GenBank/DDBJ whole genome shotgun (WGS) entry which is preliminary data.</text>
</comment>
<dbReference type="InterPro" id="IPR035901">
    <property type="entry name" value="GIY-YIG_endonuc_sf"/>
</dbReference>
<dbReference type="Proteomes" id="UP001501599">
    <property type="component" value="Unassembled WGS sequence"/>
</dbReference>
<name>A0ABN3AIW4_9MICO</name>
<keyword evidence="4" id="KW-1185">Reference proteome</keyword>